<evidence type="ECO:0000256" key="1">
    <source>
        <dbReference type="SAM" id="Phobius"/>
    </source>
</evidence>
<sequence length="157" mass="16962">MSASYRQTTVVTTTSTSPGGVITVNRSFISSISGILSCLQLAFALIIFIMTVQTRDRPYVPAYNIGLYFVNLTSFTYLIVFTLILLAAVLSITGTILPTTFFYFVLHCAAFSMYSLGGIAMLIKGYNESVLVGAAALCLVVGLCHVLHAMLIQRGRA</sequence>
<protein>
    <submittedName>
        <fullName evidence="3">Uncharacterized protein LOC108864820</fullName>
    </submittedName>
</protein>
<keyword evidence="1" id="KW-0472">Membrane</keyword>
<gene>
    <name evidence="3" type="primary">LOC108864820</name>
</gene>
<keyword evidence="1" id="KW-0812">Transmembrane</keyword>
<evidence type="ECO:0000313" key="2">
    <source>
        <dbReference type="Proteomes" id="UP000694867"/>
    </source>
</evidence>
<dbReference type="AlphaFoldDB" id="A0AAJ7L5P2"/>
<dbReference type="GeneID" id="108864820"/>
<name>A0AAJ7L5P2_9ACAR</name>
<feature type="transmembrane region" description="Helical" evidence="1">
    <location>
        <begin position="32"/>
        <end position="53"/>
    </location>
</feature>
<organism evidence="2 3">
    <name type="scientific">Galendromus occidentalis</name>
    <name type="common">western predatory mite</name>
    <dbReference type="NCBI Taxonomy" id="34638"/>
    <lineage>
        <taxon>Eukaryota</taxon>
        <taxon>Metazoa</taxon>
        <taxon>Ecdysozoa</taxon>
        <taxon>Arthropoda</taxon>
        <taxon>Chelicerata</taxon>
        <taxon>Arachnida</taxon>
        <taxon>Acari</taxon>
        <taxon>Parasitiformes</taxon>
        <taxon>Mesostigmata</taxon>
        <taxon>Gamasina</taxon>
        <taxon>Phytoseioidea</taxon>
        <taxon>Phytoseiidae</taxon>
        <taxon>Typhlodrominae</taxon>
        <taxon>Galendromus</taxon>
    </lineage>
</organism>
<dbReference type="RefSeq" id="XP_018496577.1">
    <property type="nucleotide sequence ID" value="XM_018641061.1"/>
</dbReference>
<keyword evidence="2" id="KW-1185">Reference proteome</keyword>
<keyword evidence="1" id="KW-1133">Transmembrane helix</keyword>
<evidence type="ECO:0000313" key="3">
    <source>
        <dbReference type="RefSeq" id="XP_018496577.1"/>
    </source>
</evidence>
<proteinExistence type="predicted"/>
<feature type="transmembrane region" description="Helical" evidence="1">
    <location>
        <begin position="65"/>
        <end position="89"/>
    </location>
</feature>
<dbReference type="KEGG" id="goe:108864820"/>
<feature type="transmembrane region" description="Helical" evidence="1">
    <location>
        <begin position="129"/>
        <end position="152"/>
    </location>
</feature>
<accession>A0AAJ7L5P2</accession>
<feature type="transmembrane region" description="Helical" evidence="1">
    <location>
        <begin position="101"/>
        <end position="123"/>
    </location>
</feature>
<reference evidence="3" key="1">
    <citation type="submission" date="2025-08" db="UniProtKB">
        <authorList>
            <consortium name="RefSeq"/>
        </authorList>
    </citation>
    <scope>IDENTIFICATION</scope>
</reference>
<dbReference type="Proteomes" id="UP000694867">
    <property type="component" value="Unplaced"/>
</dbReference>